<evidence type="ECO:0000259" key="12">
    <source>
        <dbReference type="PROSITE" id="PS51177"/>
    </source>
</evidence>
<dbReference type="NCBIfam" id="TIGR00187">
    <property type="entry name" value="ribE"/>
    <property type="match status" value="1"/>
</dbReference>
<evidence type="ECO:0000256" key="1">
    <source>
        <dbReference type="ARBA" id="ARBA00000968"/>
    </source>
</evidence>
<gene>
    <name evidence="13" type="ORF">MTY_1986</name>
</gene>
<dbReference type="PANTHER" id="PTHR21098:SF12">
    <property type="entry name" value="RIBOFLAVIN SYNTHASE"/>
    <property type="match status" value="1"/>
</dbReference>
<evidence type="ECO:0000256" key="4">
    <source>
        <dbReference type="ARBA" id="ARBA00011233"/>
    </source>
</evidence>
<feature type="domain" description="Lumazine-binding" evidence="12">
    <location>
        <begin position="1"/>
        <end position="96"/>
    </location>
</feature>
<protein>
    <recommendedName>
        <fullName evidence="6 10">Riboflavin synthase</fullName>
        <ecNumber evidence="5 10">2.5.1.9</ecNumber>
    </recommendedName>
</protein>
<comment type="pathway">
    <text evidence="3">Cofactor biosynthesis; riboflavin biosynthesis; riboflavin from 2-hydroxy-3-oxobutyl phosphate and 5-amino-6-(D-ribitylamino)uracil: step 2/2.</text>
</comment>
<dbReference type="AlphaFoldDB" id="A0A0S6UGM7"/>
<evidence type="ECO:0000256" key="2">
    <source>
        <dbReference type="ARBA" id="ARBA00002803"/>
    </source>
</evidence>
<keyword evidence="9" id="KW-0677">Repeat</keyword>
<dbReference type="FunFam" id="2.40.30.20:FF:000004">
    <property type="entry name" value="Riboflavin synthase, alpha subunit"/>
    <property type="match status" value="1"/>
</dbReference>
<proteinExistence type="predicted"/>
<dbReference type="PROSITE" id="PS51177">
    <property type="entry name" value="LUMAZINE_BIND"/>
    <property type="match status" value="2"/>
</dbReference>
<comment type="catalytic activity">
    <reaction evidence="1">
        <text>2 6,7-dimethyl-8-(1-D-ribityl)lumazine + H(+) = 5-amino-6-(D-ribitylamino)uracil + riboflavin</text>
        <dbReference type="Rhea" id="RHEA:20772"/>
        <dbReference type="ChEBI" id="CHEBI:15378"/>
        <dbReference type="ChEBI" id="CHEBI:15934"/>
        <dbReference type="ChEBI" id="CHEBI:57986"/>
        <dbReference type="ChEBI" id="CHEBI:58201"/>
        <dbReference type="EC" id="2.5.1.9"/>
    </reaction>
</comment>
<dbReference type="CDD" id="cd00402">
    <property type="entry name" value="Riboflavin_synthase_like"/>
    <property type="match status" value="1"/>
</dbReference>
<dbReference type="FunFam" id="2.40.30.20:FF:000003">
    <property type="entry name" value="Riboflavin synthase, alpha subunit"/>
    <property type="match status" value="1"/>
</dbReference>
<dbReference type="InterPro" id="IPR017938">
    <property type="entry name" value="Riboflavin_synthase-like_b-brl"/>
</dbReference>
<reference evidence="13" key="1">
    <citation type="journal article" date="2014" name="Gene">
        <title>Genome-guided analysis of transformation efficiency and carbon dioxide assimilation by Moorella thermoacetica Y72.</title>
        <authorList>
            <person name="Tsukahara K."/>
            <person name="Kita A."/>
            <person name="Nakashimada Y."/>
            <person name="Hoshino T."/>
            <person name="Murakami K."/>
        </authorList>
    </citation>
    <scope>NUCLEOTIDE SEQUENCE [LARGE SCALE GENOMIC DNA]</scope>
    <source>
        <strain evidence="13">Y72</strain>
    </source>
</reference>
<dbReference type="NCBIfam" id="NF006767">
    <property type="entry name" value="PRK09289.1"/>
    <property type="match status" value="1"/>
</dbReference>
<evidence type="ECO:0000256" key="11">
    <source>
        <dbReference type="PROSITE-ProRule" id="PRU00524"/>
    </source>
</evidence>
<feature type="repeat" description="Lumazine-binding" evidence="11">
    <location>
        <begin position="97"/>
        <end position="193"/>
    </location>
</feature>
<dbReference type="NCBIfam" id="NF009566">
    <property type="entry name" value="PRK13020.1"/>
    <property type="match status" value="1"/>
</dbReference>
<feature type="domain" description="Lumazine-binding" evidence="12">
    <location>
        <begin position="97"/>
        <end position="193"/>
    </location>
</feature>
<organism evidence="13">
    <name type="scientific">Moorella thermoacetica Y72</name>
    <dbReference type="NCBI Taxonomy" id="1325331"/>
    <lineage>
        <taxon>Bacteria</taxon>
        <taxon>Bacillati</taxon>
        <taxon>Bacillota</taxon>
        <taxon>Clostridia</taxon>
        <taxon>Neomoorellales</taxon>
        <taxon>Neomoorellaceae</taxon>
        <taxon>Neomoorella</taxon>
    </lineage>
</organism>
<keyword evidence="8" id="KW-0808">Transferase</keyword>
<sequence>MFTGLIEEIGSIRRIVTVPQGARLTISAREVLAGTRRGDSIAVNGACLTVVDVEPEALVAEVMAETLRVTTLGSLKVGDRVNLERALRLGERLGGHLVSGHIDGVGEIKSRRQVGIAWELTLAVPVGLERYIAPKGSLALDGTSLTVITVTGNQVTVGLIPHTARNTILGDKGPGDRVNIEVDLLARYLERLLNPPVEEPARQGLTLEFLASQGFLK</sequence>
<dbReference type="InterPro" id="IPR001783">
    <property type="entry name" value="Lumazine-bd"/>
</dbReference>
<dbReference type="Proteomes" id="UP000063718">
    <property type="component" value="Unassembled WGS sequence"/>
</dbReference>
<dbReference type="GO" id="GO:0004746">
    <property type="term" value="F:riboflavin synthase activity"/>
    <property type="evidence" value="ECO:0007669"/>
    <property type="project" value="UniProtKB-UniRule"/>
</dbReference>
<dbReference type="PANTHER" id="PTHR21098">
    <property type="entry name" value="RIBOFLAVIN SYNTHASE ALPHA CHAIN"/>
    <property type="match status" value="1"/>
</dbReference>
<name>A0A0S6UGM7_NEOTH</name>
<dbReference type="GO" id="GO:0009231">
    <property type="term" value="P:riboflavin biosynthetic process"/>
    <property type="evidence" value="ECO:0007669"/>
    <property type="project" value="UniProtKB-KW"/>
</dbReference>
<dbReference type="GeneID" id="45616948"/>
<evidence type="ECO:0000256" key="9">
    <source>
        <dbReference type="ARBA" id="ARBA00022737"/>
    </source>
</evidence>
<dbReference type="InterPro" id="IPR023366">
    <property type="entry name" value="ATP_synth_asu-like_sf"/>
</dbReference>
<evidence type="ECO:0000256" key="3">
    <source>
        <dbReference type="ARBA" id="ARBA00004887"/>
    </source>
</evidence>
<evidence type="ECO:0000256" key="8">
    <source>
        <dbReference type="ARBA" id="ARBA00022679"/>
    </source>
</evidence>
<dbReference type="PIRSF" id="PIRSF000498">
    <property type="entry name" value="Riboflavin_syn_A"/>
    <property type="match status" value="1"/>
</dbReference>
<accession>A0A0S6UGM7</accession>
<dbReference type="Pfam" id="PF00677">
    <property type="entry name" value="Lum_binding"/>
    <property type="match status" value="2"/>
</dbReference>
<evidence type="ECO:0000256" key="7">
    <source>
        <dbReference type="ARBA" id="ARBA00022619"/>
    </source>
</evidence>
<dbReference type="EMBL" id="DF238840">
    <property type="protein sequence ID" value="GAF26646.1"/>
    <property type="molecule type" value="Genomic_DNA"/>
</dbReference>
<comment type="function">
    <text evidence="2">Catalyzes the dismutation of two molecules of 6,7-dimethyl-8-ribityllumazine, resulting in the formation of riboflavin and 5-amino-6-(D-ribitylamino)uracil.</text>
</comment>
<evidence type="ECO:0000256" key="5">
    <source>
        <dbReference type="ARBA" id="ARBA00012827"/>
    </source>
</evidence>
<dbReference type="SUPFAM" id="SSF63380">
    <property type="entry name" value="Riboflavin synthase domain-like"/>
    <property type="match status" value="2"/>
</dbReference>
<dbReference type="Gene3D" id="2.40.30.20">
    <property type="match status" value="2"/>
</dbReference>
<evidence type="ECO:0000256" key="10">
    <source>
        <dbReference type="NCBIfam" id="TIGR00187"/>
    </source>
</evidence>
<feature type="repeat" description="Lumazine-binding" evidence="11">
    <location>
        <begin position="1"/>
        <end position="96"/>
    </location>
</feature>
<dbReference type="InterPro" id="IPR026017">
    <property type="entry name" value="Lumazine-bd_dom"/>
</dbReference>
<evidence type="ECO:0000313" key="13">
    <source>
        <dbReference type="EMBL" id="GAF26646.1"/>
    </source>
</evidence>
<dbReference type="EC" id="2.5.1.9" evidence="5 10"/>
<comment type="subunit">
    <text evidence="4">Homotrimer.</text>
</comment>
<dbReference type="RefSeq" id="WP_011392433.1">
    <property type="nucleotide sequence ID" value="NZ_DF238840.1"/>
</dbReference>
<keyword evidence="7" id="KW-0686">Riboflavin biosynthesis</keyword>
<evidence type="ECO:0000256" key="6">
    <source>
        <dbReference type="ARBA" id="ARBA00013950"/>
    </source>
</evidence>